<protein>
    <submittedName>
        <fullName evidence="1">Uncharacterized protein</fullName>
    </submittedName>
</protein>
<sequence>MKEVILALPTKNISKIKKLFPNELTISWLYIGDDFLKLHPIEEKLGENFKRIDISRLIDDISTDIRYDFIKWMDDVNTRNGYNIEWWFGTISGRDMDTFHIFQYICYIKVIEHIYQKHKRLPDLIFVESIELANIIEEWALKKGCSIKHLNSFVLFYRKVFTCGLYVLQWCKFLFVICIRLIAAYVSHTKHNLIKTTNHHYAIIDTFIHFKDISESGVFDDRYYPHLYEFMAKKEISVLVHPVMYGIGYRYMSIYKRMRKSKTVFLIREDFLHISDYLNALLYPIRLLCTPIKHGNLLDINVASLLKETKFNSFLFSMEAILIYRLFIRLGKTKIKPDIVINWYENQVIDKALISGVRKAFPTVQILGVQMFIHTPNTLNTYPIQSEVDYNITPDTIIGIGEFNHKKALTFTKNIKCQIGAALRYANVFCQKEENNNAFDKQHVLIILPYDLGTSVELLEKFCKAIKSIAYNNPILIKCHQCYTPKHLIDTFGKRKWLKNFTIYTGKLEDAFQQTILVVSANTSAIVEAITYGIPVIYSMRQTGLNNNMLSGLNIEFMDEIFTETELTASLIKYLNISIEKRQKFKLIGTKIRDMFFTPINDKTMTSFISLILQ</sequence>
<reference evidence="1 2" key="1">
    <citation type="submission" date="2015-02" db="EMBL/GenBank/DDBJ databases">
        <title>Single-cell genomics of uncultivated deep-branching MTB reveals a conserved set of magnetosome genes.</title>
        <authorList>
            <person name="Kolinko S."/>
            <person name="Richter M."/>
            <person name="Glockner F.O."/>
            <person name="Brachmann A."/>
            <person name="Schuler D."/>
        </authorList>
    </citation>
    <scope>NUCLEOTIDE SEQUENCE [LARGE SCALE GENOMIC DNA]</scope>
    <source>
        <strain evidence="1">TM-1</strain>
    </source>
</reference>
<evidence type="ECO:0000313" key="1">
    <source>
        <dbReference type="EMBL" id="KJU81322.1"/>
    </source>
</evidence>
<keyword evidence="2" id="KW-1185">Reference proteome</keyword>
<comment type="caution">
    <text evidence="1">The sequence shown here is derived from an EMBL/GenBank/DDBJ whole genome shotgun (WGS) entry which is preliminary data.</text>
</comment>
<dbReference type="EMBL" id="LACI01002732">
    <property type="protein sequence ID" value="KJU81322.1"/>
    <property type="molecule type" value="Genomic_DNA"/>
</dbReference>
<dbReference type="AlphaFoldDB" id="A0A0F3GHM7"/>
<evidence type="ECO:0000313" key="2">
    <source>
        <dbReference type="Proteomes" id="UP000033423"/>
    </source>
</evidence>
<dbReference type="Proteomes" id="UP000033423">
    <property type="component" value="Unassembled WGS sequence"/>
</dbReference>
<gene>
    <name evidence="1" type="ORF">MBAV_006455</name>
</gene>
<name>A0A0F3GHM7_9BACT</name>
<proteinExistence type="predicted"/>
<organism evidence="1 2">
    <name type="scientific">Candidatus Magnetobacterium bavaricum</name>
    <dbReference type="NCBI Taxonomy" id="29290"/>
    <lineage>
        <taxon>Bacteria</taxon>
        <taxon>Pseudomonadati</taxon>
        <taxon>Nitrospirota</taxon>
        <taxon>Thermodesulfovibrionia</taxon>
        <taxon>Thermodesulfovibrionales</taxon>
        <taxon>Candidatus Magnetobacteriaceae</taxon>
        <taxon>Candidatus Magnetobacterium</taxon>
    </lineage>
</organism>
<accession>A0A0F3GHM7</accession>